<evidence type="ECO:0000256" key="5">
    <source>
        <dbReference type="PIRSR" id="PIRSR634603-1"/>
    </source>
</evidence>
<keyword evidence="8" id="KW-1133">Transmembrane helix</keyword>
<dbReference type="InterPro" id="IPR013342">
    <property type="entry name" value="Mandelate_racemase_C"/>
</dbReference>
<organism evidence="10 11">
    <name type="scientific">Sphingopyxis panaciterrulae</name>
    <dbReference type="NCBI Taxonomy" id="462372"/>
    <lineage>
        <taxon>Bacteria</taxon>
        <taxon>Pseudomonadati</taxon>
        <taxon>Pseudomonadota</taxon>
        <taxon>Alphaproteobacteria</taxon>
        <taxon>Sphingomonadales</taxon>
        <taxon>Sphingomonadaceae</taxon>
        <taxon>Sphingopyxis</taxon>
    </lineage>
</organism>
<keyword evidence="8" id="KW-0812">Transmembrane</keyword>
<evidence type="ECO:0000256" key="3">
    <source>
        <dbReference type="ARBA" id="ARBA00022842"/>
    </source>
</evidence>
<dbReference type="GO" id="GO:0000287">
    <property type="term" value="F:magnesium ion binding"/>
    <property type="evidence" value="ECO:0007669"/>
    <property type="project" value="UniProtKB-ARBA"/>
</dbReference>
<dbReference type="SUPFAM" id="SSF54826">
    <property type="entry name" value="Enolase N-terminal domain-like"/>
    <property type="match status" value="1"/>
</dbReference>
<proteinExistence type="inferred from homology"/>
<keyword evidence="11" id="KW-1185">Reference proteome</keyword>
<dbReference type="Gene3D" id="3.30.390.10">
    <property type="entry name" value="Enolase-like, N-terminal domain"/>
    <property type="match status" value="1"/>
</dbReference>
<comment type="caution">
    <text evidence="10">The sequence shown here is derived from an EMBL/GenBank/DDBJ whole genome shotgun (WGS) entry which is preliminary data.</text>
</comment>
<evidence type="ECO:0000256" key="2">
    <source>
        <dbReference type="ARBA" id="ARBA00022723"/>
    </source>
</evidence>
<feature type="binding site" evidence="6">
    <location>
        <position position="208"/>
    </location>
    <ligand>
        <name>Mg(2+)</name>
        <dbReference type="ChEBI" id="CHEBI:18420"/>
    </ligand>
</feature>
<evidence type="ECO:0000256" key="6">
    <source>
        <dbReference type="PIRSR" id="PIRSR634603-3"/>
    </source>
</evidence>
<dbReference type="InterPro" id="IPR029017">
    <property type="entry name" value="Enolase-like_N"/>
</dbReference>
<evidence type="ECO:0000256" key="8">
    <source>
        <dbReference type="SAM" id="Phobius"/>
    </source>
</evidence>
<keyword evidence="4 7" id="KW-0413">Isomerase</keyword>
<dbReference type="SFLD" id="SFLDF00010">
    <property type="entry name" value="dipeptide_epimerase"/>
    <property type="match status" value="1"/>
</dbReference>
<comment type="similarity">
    <text evidence="1 7">Belongs to the mandelate racemase/muconate lactonizing enzyme family.</text>
</comment>
<dbReference type="PANTHER" id="PTHR48073:SF2">
    <property type="entry name" value="O-SUCCINYLBENZOATE SYNTHASE"/>
    <property type="match status" value="1"/>
</dbReference>
<dbReference type="Proteomes" id="UP000537161">
    <property type="component" value="Unassembled WGS sequence"/>
</dbReference>
<dbReference type="InterPro" id="IPR029065">
    <property type="entry name" value="Enolase_C-like"/>
</dbReference>
<feature type="active site" description="Proton acceptor; specific for (R)-substrate epimerization" evidence="5">
    <location>
        <position position="157"/>
    </location>
</feature>
<dbReference type="Pfam" id="PF02746">
    <property type="entry name" value="MR_MLE_N"/>
    <property type="match status" value="1"/>
</dbReference>
<evidence type="ECO:0000256" key="4">
    <source>
        <dbReference type="ARBA" id="ARBA00023235"/>
    </source>
</evidence>
<evidence type="ECO:0000313" key="11">
    <source>
        <dbReference type="Proteomes" id="UP000537161"/>
    </source>
</evidence>
<dbReference type="SUPFAM" id="SSF51604">
    <property type="entry name" value="Enolase C-terminal domain-like"/>
    <property type="match status" value="1"/>
</dbReference>
<keyword evidence="2 6" id="KW-0479">Metal-binding</keyword>
<keyword evidence="8" id="KW-0472">Membrane</keyword>
<dbReference type="RefSeq" id="WP_184095412.1">
    <property type="nucleotide sequence ID" value="NZ_JACIJH010000001.1"/>
</dbReference>
<dbReference type="EMBL" id="JACIJH010000001">
    <property type="protein sequence ID" value="MBB5705440.1"/>
    <property type="molecule type" value="Genomic_DNA"/>
</dbReference>
<dbReference type="Pfam" id="PF13378">
    <property type="entry name" value="MR_MLE_C"/>
    <property type="match status" value="1"/>
</dbReference>
<name>A0A7W9B384_9SPHN</name>
<feature type="binding site" evidence="6">
    <location>
        <position position="231"/>
    </location>
    <ligand>
        <name>Mg(2+)</name>
        <dbReference type="ChEBI" id="CHEBI:18420"/>
    </ligand>
</feature>
<evidence type="ECO:0000256" key="7">
    <source>
        <dbReference type="RuleBase" id="RU366006"/>
    </source>
</evidence>
<dbReference type="EC" id="5.1.1.-" evidence="7"/>
<protein>
    <recommendedName>
        <fullName evidence="7">Dipeptide epimerase</fullName>
        <ecNumber evidence="7">5.1.1.-</ecNumber>
    </recommendedName>
</protein>
<evidence type="ECO:0000256" key="1">
    <source>
        <dbReference type="ARBA" id="ARBA00008031"/>
    </source>
</evidence>
<dbReference type="AlphaFoldDB" id="A0A7W9B384"/>
<dbReference type="GO" id="GO:0016855">
    <property type="term" value="F:racemase and epimerase activity, acting on amino acids and derivatives"/>
    <property type="evidence" value="ECO:0007669"/>
    <property type="project" value="UniProtKB-UniRule"/>
</dbReference>
<dbReference type="SMART" id="SM00922">
    <property type="entry name" value="MR_MLE"/>
    <property type="match status" value="1"/>
</dbReference>
<dbReference type="PROSITE" id="PS00909">
    <property type="entry name" value="MR_MLE_2"/>
    <property type="match status" value="1"/>
</dbReference>
<dbReference type="InterPro" id="IPR013341">
    <property type="entry name" value="Mandelate_racemase_N_dom"/>
</dbReference>
<sequence>MTIQLKSVRVERWPVAGEFVIARGATDHVDVVVAEVEADGAIGRGEGTPIAYQGEAAAGCRDQLLRVAPHLSDLDAAEARAAVQDLLGAGAARNALDCALWDLETRQRGLSLWHLAGLDAPPTPRTTAFTISLAAPDRMAAQALAAASEGWRLLKLKLTGEGDRARVAAVRDGAPDARLIVDANESWGQLDLLGEAEALAELGVELIEQPVPVGTDALLDGIYAPLPFVADESCHTAADIARIGTFYDGVNIKLDKAGGLTEALRLADAADAAGLGIMVGCMLSTSLAIAPAFVLAQRARWVDLDGPALLARDREDGFRFEGGRIKLPSL</sequence>
<dbReference type="PANTHER" id="PTHR48073">
    <property type="entry name" value="O-SUCCINYLBENZOATE SYNTHASE-RELATED"/>
    <property type="match status" value="1"/>
</dbReference>
<dbReference type="SFLD" id="SFLDG00180">
    <property type="entry name" value="muconate_cycloisomerase"/>
    <property type="match status" value="1"/>
</dbReference>
<dbReference type="InterPro" id="IPR034603">
    <property type="entry name" value="Dipeptide_epimerase"/>
</dbReference>
<feature type="binding site" evidence="6">
    <location>
        <position position="182"/>
    </location>
    <ligand>
        <name>Mg(2+)</name>
        <dbReference type="ChEBI" id="CHEBI:18420"/>
    </ligand>
</feature>
<feature type="active site" description="Proton acceptor; specific for (S)-substrate epimerization" evidence="5">
    <location>
        <position position="253"/>
    </location>
</feature>
<dbReference type="SFLD" id="SFLDS00001">
    <property type="entry name" value="Enolase"/>
    <property type="match status" value="1"/>
</dbReference>
<dbReference type="GO" id="GO:0006518">
    <property type="term" value="P:peptide metabolic process"/>
    <property type="evidence" value="ECO:0007669"/>
    <property type="project" value="UniProtKB-ARBA"/>
</dbReference>
<evidence type="ECO:0000313" key="10">
    <source>
        <dbReference type="EMBL" id="MBB5705440.1"/>
    </source>
</evidence>
<evidence type="ECO:0000259" key="9">
    <source>
        <dbReference type="SMART" id="SM00922"/>
    </source>
</evidence>
<gene>
    <name evidence="10" type="ORF">FHR21_000765</name>
</gene>
<reference evidence="10 11" key="1">
    <citation type="submission" date="2020-08" db="EMBL/GenBank/DDBJ databases">
        <title>Genomic Encyclopedia of Type Strains, Phase IV (KMG-IV): sequencing the most valuable type-strain genomes for metagenomic binning, comparative biology and taxonomic classification.</title>
        <authorList>
            <person name="Goeker M."/>
        </authorList>
    </citation>
    <scope>NUCLEOTIDE SEQUENCE [LARGE SCALE GENOMIC DNA]</scope>
    <source>
        <strain evidence="10 11">DSM 27163</strain>
    </source>
</reference>
<feature type="domain" description="Mandelate racemase/muconate lactonizing enzyme C-terminal" evidence="9">
    <location>
        <begin position="136"/>
        <end position="229"/>
    </location>
</feature>
<accession>A0A7W9B384</accession>
<keyword evidence="3 6" id="KW-0460">Magnesium</keyword>
<dbReference type="CDD" id="cd03319">
    <property type="entry name" value="L-Ala-DL-Glu_epimerase"/>
    <property type="match status" value="1"/>
</dbReference>
<feature type="transmembrane region" description="Helical" evidence="8">
    <location>
        <begin position="272"/>
        <end position="296"/>
    </location>
</feature>
<dbReference type="InterPro" id="IPR036849">
    <property type="entry name" value="Enolase-like_C_sf"/>
</dbReference>
<dbReference type="InterPro" id="IPR018110">
    <property type="entry name" value="Mandel_Rmase/mucon_lact_enz_CS"/>
</dbReference>
<dbReference type="Gene3D" id="3.20.20.120">
    <property type="entry name" value="Enolase-like C-terminal domain"/>
    <property type="match status" value="1"/>
</dbReference>
<dbReference type="GO" id="GO:0009063">
    <property type="term" value="P:amino acid catabolic process"/>
    <property type="evidence" value="ECO:0007669"/>
    <property type="project" value="InterPro"/>
</dbReference>
<comment type="cofactor">
    <cofactor evidence="6 7">
        <name>Mg(2+)</name>
        <dbReference type="ChEBI" id="CHEBI:18420"/>
    </cofactor>
    <text evidence="6 7">Binds 1 Mg(2+) ion per subunit.</text>
</comment>